<dbReference type="EMBL" id="CDMY01000308">
    <property type="protein sequence ID" value="CEM01716.1"/>
    <property type="molecule type" value="Genomic_DNA"/>
</dbReference>
<sequence>MTAVRPREAATEPSSSAAASDEEGRQAQREERERELRQQISDTPGLLTCITAFLPLCLLVQLSDNTSQHSLPKHRNLIISSSDSAERRIWQRVPLDLVTKWAARLTRLTAIVLRYPMGAVCWCFDVFIKTIEGHVAGRRAANMQGSTLRTITLEGAQLTRREMQSLQRRDPPLPSIVQPPPSLGALETVSGVTLAHSGLANRGWLMPSFERLAQQGWDASDVGQFVGSSRSLRHVDGEFEADEWAGVFEYMPVAAAGQPGPLGHLERIGTVVLRGSPDAARAAVDRLQAALWSRGCRQTLTRLTLWMEIRSIDGSILPLVESVESLRRACCRPDAQVAFSSSPFVQHFELSLFYSDDFPPNPSPLFKAIMHQLARRARCVVYAITQHDLTHPIDSPSDAAVDVASSLSFDRAEKVSVRGHIDPPPPPHTPLPHPTIIEHLQRFPRAGQLWICGWLCASVGHLLADKMANQVAEVVTRRLSVDALGVLGVLGGGREVRKVMIWLSEGALDELGTEEMVAAVNRTNLPRIDKLCFYVYQVSAEGAGNRIRAAFTPALLSALFDHVPGPQSVSLSAGASDPARASIRAVFPDGSTIGHFPVTVESWADDWPVGGLITLTASRGSQ</sequence>
<gene>
    <name evidence="2" type="ORF">Vbra_8161</name>
</gene>
<dbReference type="PhylomeDB" id="A0A0G4ETR8"/>
<accession>A0A0G4ETR8</accession>
<organism evidence="2 3">
    <name type="scientific">Vitrella brassicaformis (strain CCMP3155)</name>
    <dbReference type="NCBI Taxonomy" id="1169540"/>
    <lineage>
        <taxon>Eukaryota</taxon>
        <taxon>Sar</taxon>
        <taxon>Alveolata</taxon>
        <taxon>Colpodellida</taxon>
        <taxon>Vitrellaceae</taxon>
        <taxon>Vitrella</taxon>
    </lineage>
</organism>
<feature type="region of interest" description="Disordered" evidence="1">
    <location>
        <begin position="1"/>
        <end position="38"/>
    </location>
</feature>
<dbReference type="InParanoid" id="A0A0G4ETR8"/>
<evidence type="ECO:0000313" key="3">
    <source>
        <dbReference type="Proteomes" id="UP000041254"/>
    </source>
</evidence>
<protein>
    <submittedName>
        <fullName evidence="2">Uncharacterized protein</fullName>
    </submittedName>
</protein>
<keyword evidence="3" id="KW-1185">Reference proteome</keyword>
<dbReference type="Proteomes" id="UP000041254">
    <property type="component" value="Unassembled WGS sequence"/>
</dbReference>
<evidence type="ECO:0000313" key="2">
    <source>
        <dbReference type="EMBL" id="CEM01716.1"/>
    </source>
</evidence>
<dbReference type="VEuPathDB" id="CryptoDB:Vbra_8161"/>
<feature type="compositionally biased region" description="Basic and acidic residues" evidence="1">
    <location>
        <begin position="22"/>
        <end position="37"/>
    </location>
</feature>
<reference evidence="2 3" key="1">
    <citation type="submission" date="2014-11" db="EMBL/GenBank/DDBJ databases">
        <authorList>
            <person name="Zhu J."/>
            <person name="Qi W."/>
            <person name="Song R."/>
        </authorList>
    </citation>
    <scope>NUCLEOTIDE SEQUENCE [LARGE SCALE GENOMIC DNA]</scope>
</reference>
<dbReference type="AlphaFoldDB" id="A0A0G4ETR8"/>
<proteinExistence type="predicted"/>
<name>A0A0G4ETR8_VITBC</name>
<feature type="compositionally biased region" description="Basic and acidic residues" evidence="1">
    <location>
        <begin position="1"/>
        <end position="10"/>
    </location>
</feature>
<evidence type="ECO:0000256" key="1">
    <source>
        <dbReference type="SAM" id="MobiDB-lite"/>
    </source>
</evidence>